<keyword evidence="1" id="KW-0472">Membrane</keyword>
<proteinExistence type="predicted"/>
<dbReference type="Proteomes" id="UP001312893">
    <property type="component" value="Unassembled WGS sequence"/>
</dbReference>
<keyword evidence="1" id="KW-1133">Transmembrane helix</keyword>
<feature type="transmembrane region" description="Helical" evidence="1">
    <location>
        <begin position="67"/>
        <end position="87"/>
    </location>
</feature>
<dbReference type="EMBL" id="JARXNK020000104">
    <property type="protein sequence ID" value="MEL0553246.1"/>
    <property type="molecule type" value="Genomic_DNA"/>
</dbReference>
<comment type="caution">
    <text evidence="2">The sequence shown here is derived from an EMBL/GenBank/DDBJ whole genome shotgun (WGS) entry which is preliminary data.</text>
</comment>
<keyword evidence="3" id="KW-1185">Reference proteome</keyword>
<evidence type="ECO:0008006" key="4">
    <source>
        <dbReference type="Google" id="ProtNLM"/>
    </source>
</evidence>
<sequence>MNKYVIFISTSGGKAFPKEQVTRAFIKEMKQKGFRKHHIEVDAENEVQAVKALNQFNDEYMQEVKDYTGNIIFVGIIAMFGFIVWFFT</sequence>
<name>A0ABU9FA35_9ENTR</name>
<evidence type="ECO:0000313" key="3">
    <source>
        <dbReference type="Proteomes" id="UP001312893"/>
    </source>
</evidence>
<gene>
    <name evidence="2" type="ORF">QFI96_016230</name>
</gene>
<protein>
    <recommendedName>
        <fullName evidence="4">Flavodoxin</fullName>
    </recommendedName>
</protein>
<accession>A0ABU9FA35</accession>
<organism evidence="2 3">
    <name type="scientific">Raoultella lignicola</name>
    <dbReference type="NCBI Taxonomy" id="3040939"/>
    <lineage>
        <taxon>Bacteria</taxon>
        <taxon>Pseudomonadati</taxon>
        <taxon>Pseudomonadota</taxon>
        <taxon>Gammaproteobacteria</taxon>
        <taxon>Enterobacterales</taxon>
        <taxon>Enterobacteriaceae</taxon>
        <taxon>Klebsiella/Raoultella group</taxon>
        <taxon>Raoultella</taxon>
    </lineage>
</organism>
<evidence type="ECO:0000313" key="2">
    <source>
        <dbReference type="EMBL" id="MEL0553246.1"/>
    </source>
</evidence>
<evidence type="ECO:0000256" key="1">
    <source>
        <dbReference type="SAM" id="Phobius"/>
    </source>
</evidence>
<keyword evidence="1" id="KW-0812">Transmembrane</keyword>
<reference evidence="2 3" key="1">
    <citation type="submission" date="2024-04" db="EMBL/GenBank/DDBJ databases">
        <title>Two novel Raoultella species associated with bleeding cankers of broadleaf hosts, Raoultella scottia sp. nov. and Raoultella lignicola sp. nov.</title>
        <authorList>
            <person name="Brady C.L."/>
        </authorList>
    </citation>
    <scope>NUCLEOTIDE SEQUENCE [LARGE SCALE GENOMIC DNA]</scope>
    <source>
        <strain evidence="2 3">TW_WC1a.1</strain>
    </source>
</reference>
<dbReference type="RefSeq" id="WP_154143777.1">
    <property type="nucleotide sequence ID" value="NZ_JARXNK020000104.1"/>
</dbReference>